<protein>
    <submittedName>
        <fullName evidence="2">Uncharacterized protein</fullName>
    </submittedName>
</protein>
<dbReference type="EMBL" id="JBGOSP010000043">
    <property type="protein sequence ID" value="MFA3842765.1"/>
    <property type="molecule type" value="Genomic_DNA"/>
</dbReference>
<feature type="region of interest" description="Disordered" evidence="1">
    <location>
        <begin position="1"/>
        <end position="86"/>
    </location>
</feature>
<evidence type="ECO:0000313" key="2">
    <source>
        <dbReference type="EMBL" id="MFA3842765.1"/>
    </source>
</evidence>
<feature type="compositionally biased region" description="Low complexity" evidence="1">
    <location>
        <begin position="25"/>
        <end position="55"/>
    </location>
</feature>
<name>A0ABV4SX23_9ACTN</name>
<sequence length="172" mass="17561">MSSATEPVRTGEAAKAHTSPTPGDSTGTEAAAKAPAHGEAPSAPETNNATATPAPDDGSPAARPTKPAAEEPARTAGTTPLPVLAPKTRLAPGALRQRVIDHLQAHPQDAFTATRISRVIERSSGAIANSLGVLARQGIAEQVSDKPRAYRLASPEAASCLRCGRAPRPRAS</sequence>
<dbReference type="Proteomes" id="UP001571476">
    <property type="component" value="Unassembled WGS sequence"/>
</dbReference>
<reference evidence="2 3" key="1">
    <citation type="submission" date="2024-08" db="EMBL/GenBank/DDBJ databases">
        <title>Genome sequence of Streptomyces aureus CACIA-1.46HGO.</title>
        <authorList>
            <person name="Evangelista-Martinez Z."/>
        </authorList>
    </citation>
    <scope>NUCLEOTIDE SEQUENCE [LARGE SCALE GENOMIC DNA]</scope>
    <source>
        <strain evidence="2 3">CACIA-1.46HGO</strain>
    </source>
</reference>
<comment type="caution">
    <text evidence="2">The sequence shown here is derived from an EMBL/GenBank/DDBJ whole genome shotgun (WGS) entry which is preliminary data.</text>
</comment>
<evidence type="ECO:0000256" key="1">
    <source>
        <dbReference type="SAM" id="MobiDB-lite"/>
    </source>
</evidence>
<accession>A0ABV4SX23</accession>
<proteinExistence type="predicted"/>
<gene>
    <name evidence="2" type="ORF">ACEG43_42580</name>
</gene>
<keyword evidence="3" id="KW-1185">Reference proteome</keyword>
<evidence type="ECO:0000313" key="3">
    <source>
        <dbReference type="Proteomes" id="UP001571476"/>
    </source>
</evidence>
<dbReference type="RefSeq" id="WP_372566673.1">
    <property type="nucleotide sequence ID" value="NZ_JBGOSP010000043.1"/>
</dbReference>
<organism evidence="2 3">
    <name type="scientific">Streptomyces aureus</name>
    <dbReference type="NCBI Taxonomy" id="193461"/>
    <lineage>
        <taxon>Bacteria</taxon>
        <taxon>Bacillati</taxon>
        <taxon>Actinomycetota</taxon>
        <taxon>Actinomycetes</taxon>
        <taxon>Kitasatosporales</taxon>
        <taxon>Streptomycetaceae</taxon>
        <taxon>Streptomyces</taxon>
    </lineage>
</organism>